<name>A0AA40D9E3_9PEZI</name>
<keyword evidence="4" id="KW-1185">Reference proteome</keyword>
<feature type="region of interest" description="Disordered" evidence="1">
    <location>
        <begin position="213"/>
        <end position="305"/>
    </location>
</feature>
<evidence type="ECO:0000256" key="1">
    <source>
        <dbReference type="SAM" id="MobiDB-lite"/>
    </source>
</evidence>
<protein>
    <submittedName>
        <fullName evidence="3">Uncharacterized protein</fullName>
    </submittedName>
</protein>
<proteinExistence type="predicted"/>
<evidence type="ECO:0000313" key="3">
    <source>
        <dbReference type="EMBL" id="KAK0666704.1"/>
    </source>
</evidence>
<dbReference type="EMBL" id="JAULSY010000084">
    <property type="protein sequence ID" value="KAK0666704.1"/>
    <property type="molecule type" value="Genomic_DNA"/>
</dbReference>
<dbReference type="AlphaFoldDB" id="A0AA40D9E3"/>
<comment type="caution">
    <text evidence="3">The sequence shown here is derived from an EMBL/GenBank/DDBJ whole genome shotgun (WGS) entry which is preliminary data.</text>
</comment>
<keyword evidence="2" id="KW-0732">Signal</keyword>
<sequence length="326" mass="36006">MRCAHPHLPLPLLFFSSSHATAVISASAYKPIESMPMGHCAWLMPDRLLPGSEVSEITPRMETQAFNHPCILLKRSPNWGERGAKVLIMLASSFVCIHPCPSSVPFILARKVNTSSLTLCSKPADKTVLRAAANCNSERSDPSRPFIELKNGQTFKLPTWINVAKVYSVPVSCLKVWPGQPNKQLTEESLSELLRHAVQADPHRWQQVNNALNTTASGPSLAGLPTPPSTPPRRLAASPASSPPRQVDQPWRRSQTPLPFADGYDSKRKRRTSSDGERDFKVTKFEGLKPPPKHEPEPAGQCAVLPDEEFGNGWYTVTVKKKKGKR</sequence>
<accession>A0AA40D9E3</accession>
<dbReference type="Proteomes" id="UP001174997">
    <property type="component" value="Unassembled WGS sequence"/>
</dbReference>
<organism evidence="3 4">
    <name type="scientific">Cercophora samala</name>
    <dbReference type="NCBI Taxonomy" id="330535"/>
    <lineage>
        <taxon>Eukaryota</taxon>
        <taxon>Fungi</taxon>
        <taxon>Dikarya</taxon>
        <taxon>Ascomycota</taxon>
        <taxon>Pezizomycotina</taxon>
        <taxon>Sordariomycetes</taxon>
        <taxon>Sordariomycetidae</taxon>
        <taxon>Sordariales</taxon>
        <taxon>Lasiosphaeriaceae</taxon>
        <taxon>Cercophora</taxon>
    </lineage>
</organism>
<evidence type="ECO:0000256" key="2">
    <source>
        <dbReference type="SAM" id="SignalP"/>
    </source>
</evidence>
<evidence type="ECO:0000313" key="4">
    <source>
        <dbReference type="Proteomes" id="UP001174997"/>
    </source>
</evidence>
<feature type="signal peptide" evidence="2">
    <location>
        <begin position="1"/>
        <end position="20"/>
    </location>
</feature>
<gene>
    <name evidence="3" type="ORF">QBC41DRAFT_397707</name>
</gene>
<feature type="compositionally biased region" description="Low complexity" evidence="1">
    <location>
        <begin position="232"/>
        <end position="245"/>
    </location>
</feature>
<feature type="chain" id="PRO_5041363035" evidence="2">
    <location>
        <begin position="21"/>
        <end position="326"/>
    </location>
</feature>
<feature type="compositionally biased region" description="Basic and acidic residues" evidence="1">
    <location>
        <begin position="272"/>
        <end position="297"/>
    </location>
</feature>
<reference evidence="3" key="1">
    <citation type="submission" date="2023-06" db="EMBL/GenBank/DDBJ databases">
        <title>Genome-scale phylogeny and comparative genomics of the fungal order Sordariales.</title>
        <authorList>
            <consortium name="Lawrence Berkeley National Laboratory"/>
            <person name="Hensen N."/>
            <person name="Bonometti L."/>
            <person name="Westerberg I."/>
            <person name="Brannstrom I.O."/>
            <person name="Guillou S."/>
            <person name="Cros-Aarteil S."/>
            <person name="Calhoun S."/>
            <person name="Haridas S."/>
            <person name="Kuo A."/>
            <person name="Mondo S."/>
            <person name="Pangilinan J."/>
            <person name="Riley R."/>
            <person name="Labutti K."/>
            <person name="Andreopoulos B."/>
            <person name="Lipzen A."/>
            <person name="Chen C."/>
            <person name="Yanf M."/>
            <person name="Daum C."/>
            <person name="Ng V."/>
            <person name="Clum A."/>
            <person name="Steindorff A."/>
            <person name="Ohm R."/>
            <person name="Martin F."/>
            <person name="Silar P."/>
            <person name="Natvig D."/>
            <person name="Lalanne C."/>
            <person name="Gautier V."/>
            <person name="Ament-Velasquez S.L."/>
            <person name="Kruys A."/>
            <person name="Hutchinson M.I."/>
            <person name="Powell A.J."/>
            <person name="Barry K."/>
            <person name="Miller A.N."/>
            <person name="Grigoriev I.V."/>
            <person name="Debuchy R."/>
            <person name="Gladieux P."/>
            <person name="Thoren M.H."/>
            <person name="Johannesson H."/>
        </authorList>
    </citation>
    <scope>NUCLEOTIDE SEQUENCE</scope>
    <source>
        <strain evidence="3">CBS 307.81</strain>
    </source>
</reference>